<feature type="transmembrane region" description="Helical" evidence="1">
    <location>
        <begin position="46"/>
        <end position="69"/>
    </location>
</feature>
<protein>
    <recommendedName>
        <fullName evidence="4">TrbC/VIRB2 family protein</fullName>
    </recommendedName>
</protein>
<dbReference type="Proteomes" id="UP000034798">
    <property type="component" value="Unassembled WGS sequence"/>
</dbReference>
<accession>A0A0G0D0Q8</accession>
<comment type="caution">
    <text evidence="2">The sequence shown here is derived from an EMBL/GenBank/DDBJ whole genome shotgun (WGS) entry which is preliminary data.</text>
</comment>
<dbReference type="Pfam" id="PF18895">
    <property type="entry name" value="T4SS_pilin"/>
    <property type="match status" value="1"/>
</dbReference>
<reference evidence="2 3" key="1">
    <citation type="journal article" date="2015" name="Nature">
        <title>rRNA introns, odd ribosomes, and small enigmatic genomes across a large radiation of phyla.</title>
        <authorList>
            <person name="Brown C.T."/>
            <person name="Hug L.A."/>
            <person name="Thomas B.C."/>
            <person name="Sharon I."/>
            <person name="Castelle C.J."/>
            <person name="Singh A."/>
            <person name="Wilkins M.J."/>
            <person name="Williams K.H."/>
            <person name="Banfield J.F."/>
        </authorList>
    </citation>
    <scope>NUCLEOTIDE SEQUENCE [LARGE SCALE GENOMIC DNA]</scope>
</reference>
<keyword evidence="1" id="KW-1133">Transmembrane helix</keyword>
<name>A0A0G0D0Q8_9BACT</name>
<evidence type="ECO:0000313" key="2">
    <source>
        <dbReference type="EMBL" id="KKP87894.1"/>
    </source>
</evidence>
<keyword evidence="1" id="KW-0812">Transmembrane</keyword>
<organism evidence="2 3">
    <name type="scientific">Candidatus Nomurabacteria bacterium GW2011_GWC2_35_8</name>
    <dbReference type="NCBI Taxonomy" id="1618752"/>
    <lineage>
        <taxon>Bacteria</taxon>
        <taxon>Candidatus Nomuraibacteriota</taxon>
    </lineage>
</organism>
<proteinExistence type="predicted"/>
<feature type="transmembrane region" description="Helical" evidence="1">
    <location>
        <begin position="90"/>
        <end position="114"/>
    </location>
</feature>
<dbReference type="AlphaFoldDB" id="A0A0G0D0Q8"/>
<evidence type="ECO:0008006" key="4">
    <source>
        <dbReference type="Google" id="ProtNLM"/>
    </source>
</evidence>
<sequence length="124" mass="13702">MQKIKKFVILLSILFMPVVSLAENFVLIPCKGADCDFNGLMALINNVIHFVLFYMAVPIAAIMFFYAGFMMVTSAGSSESKTKAKNIFSSAVYGLVIVAAAWLIVRTILSILGYEGAWIFNNFK</sequence>
<evidence type="ECO:0000256" key="1">
    <source>
        <dbReference type="SAM" id="Phobius"/>
    </source>
</evidence>
<gene>
    <name evidence="2" type="ORF">UR91_C0033G0005</name>
</gene>
<dbReference type="EMBL" id="LBQZ01000033">
    <property type="protein sequence ID" value="KKP87894.1"/>
    <property type="molecule type" value="Genomic_DNA"/>
</dbReference>
<evidence type="ECO:0000313" key="3">
    <source>
        <dbReference type="Proteomes" id="UP000034798"/>
    </source>
</evidence>
<keyword evidence="1" id="KW-0472">Membrane</keyword>
<dbReference type="InterPro" id="IPR043993">
    <property type="entry name" value="T4SS_pilin"/>
</dbReference>